<name>A0A7M2X0D0_9BACT</name>
<dbReference type="AlphaFoldDB" id="A0A7M2X0D0"/>
<sequence length="503" mass="54567">MTLNATLRWSALVVLLACVPALSAERPNFVFINIDDLGYADVGCYGSKINKTPNIDRMAAEGMKLTSFYAAPVCSPSRASLMTGSYPKRCLPIPHVLFPGDAVGLNPSEVTIAELLKQQGYATGIIGKWHLGDQTDFLPTRQGFDFFYGLPYSNDMGPAADGVKSDLGKPLPGAATRPAQGKNAQGKQPPTKAAPAKPAQAKTAPGQPPLPWLRNETVIKRVLPDDQQSMVEMYTKEAVAFLKQHKDESFFLYLPHNSVHFPIYPGKKWAGKNPNGLYSDWVEETDWSVGQVLDTLRELGLDKKTLVVFTSDNGGTQRASNTPLRGFKASTWEGGVRVPTIAWWPGKIAAGTTFDGISGMIDILPTFVPLAGGQLPTDRKYDGGDLWPVLSGQPGAKGPRDTFYYYRGLKLEAVRKGTWKLHLAKGELYNLATDVSEAHDVAKDNEKVVEELKAMAQAMDGDLGLDGFGAGVRKLGKVDNARPIIAHDGTVRSDLKSELAPVK</sequence>
<keyword evidence="2" id="KW-0479">Metal-binding</keyword>
<dbReference type="PROSITE" id="PS00149">
    <property type="entry name" value="SULFATASE_2"/>
    <property type="match status" value="1"/>
</dbReference>
<gene>
    <name evidence="8" type="ORF">IPV69_07085</name>
</gene>
<dbReference type="Gene3D" id="3.40.720.10">
    <property type="entry name" value="Alkaline Phosphatase, subunit A"/>
    <property type="match status" value="1"/>
</dbReference>
<dbReference type="PANTHER" id="PTHR42693">
    <property type="entry name" value="ARYLSULFATASE FAMILY MEMBER"/>
    <property type="match status" value="1"/>
</dbReference>
<evidence type="ECO:0000313" key="8">
    <source>
        <dbReference type="EMBL" id="QOV91114.1"/>
    </source>
</evidence>
<feature type="domain" description="Sulfatase N-terminal" evidence="7">
    <location>
        <begin position="27"/>
        <end position="372"/>
    </location>
</feature>
<evidence type="ECO:0000256" key="4">
    <source>
        <dbReference type="ARBA" id="ARBA00022837"/>
    </source>
</evidence>
<evidence type="ECO:0000259" key="7">
    <source>
        <dbReference type="Pfam" id="PF00884"/>
    </source>
</evidence>
<evidence type="ECO:0000256" key="6">
    <source>
        <dbReference type="SAM" id="SignalP"/>
    </source>
</evidence>
<dbReference type="RefSeq" id="WP_206294244.1">
    <property type="nucleotide sequence ID" value="NZ_CP063458.1"/>
</dbReference>
<dbReference type="InterPro" id="IPR000917">
    <property type="entry name" value="Sulfatase_N"/>
</dbReference>
<dbReference type="PROSITE" id="PS00523">
    <property type="entry name" value="SULFATASE_1"/>
    <property type="match status" value="1"/>
</dbReference>
<reference evidence="8 9" key="1">
    <citation type="submission" date="2020-10" db="EMBL/GenBank/DDBJ databases">
        <title>Wide distribution of Phycisphaera-like planctomycetes from WD2101 soil group in peatlands and genome analysis of the first cultivated representative.</title>
        <authorList>
            <person name="Dedysh S.N."/>
            <person name="Beletsky A.V."/>
            <person name="Ivanova A."/>
            <person name="Kulichevskaya I.S."/>
            <person name="Suzina N.E."/>
            <person name="Philippov D.A."/>
            <person name="Rakitin A.L."/>
            <person name="Mardanov A.V."/>
            <person name="Ravin N.V."/>
        </authorList>
    </citation>
    <scope>NUCLEOTIDE SEQUENCE [LARGE SCALE GENOMIC DNA]</scope>
    <source>
        <strain evidence="8 9">M1803</strain>
    </source>
</reference>
<keyword evidence="9" id="KW-1185">Reference proteome</keyword>
<dbReference type="Pfam" id="PF00884">
    <property type="entry name" value="Sulfatase"/>
    <property type="match status" value="1"/>
</dbReference>
<dbReference type="CDD" id="cd16026">
    <property type="entry name" value="GALNS_like"/>
    <property type="match status" value="1"/>
</dbReference>
<feature type="chain" id="PRO_5034732856" evidence="6">
    <location>
        <begin position="25"/>
        <end position="503"/>
    </location>
</feature>
<dbReference type="Gene3D" id="3.30.1120.10">
    <property type="match status" value="1"/>
</dbReference>
<dbReference type="InterPro" id="IPR017850">
    <property type="entry name" value="Alkaline_phosphatase_core_sf"/>
</dbReference>
<dbReference type="Proteomes" id="UP000593765">
    <property type="component" value="Chromosome"/>
</dbReference>
<dbReference type="PANTHER" id="PTHR42693:SF53">
    <property type="entry name" value="ENDO-4-O-SULFATASE"/>
    <property type="match status" value="1"/>
</dbReference>
<dbReference type="GO" id="GO:0004065">
    <property type="term" value="F:arylsulfatase activity"/>
    <property type="evidence" value="ECO:0007669"/>
    <property type="project" value="TreeGrafter"/>
</dbReference>
<dbReference type="KEGG" id="hbs:IPV69_07085"/>
<comment type="similarity">
    <text evidence="1">Belongs to the sulfatase family.</text>
</comment>
<evidence type="ECO:0000256" key="3">
    <source>
        <dbReference type="ARBA" id="ARBA00022801"/>
    </source>
</evidence>
<dbReference type="InterPro" id="IPR024607">
    <property type="entry name" value="Sulfatase_CS"/>
</dbReference>
<keyword evidence="4" id="KW-0106">Calcium</keyword>
<evidence type="ECO:0000256" key="2">
    <source>
        <dbReference type="ARBA" id="ARBA00022723"/>
    </source>
</evidence>
<evidence type="ECO:0000256" key="1">
    <source>
        <dbReference type="ARBA" id="ARBA00008779"/>
    </source>
</evidence>
<evidence type="ECO:0000313" key="9">
    <source>
        <dbReference type="Proteomes" id="UP000593765"/>
    </source>
</evidence>
<feature type="compositionally biased region" description="Low complexity" evidence="5">
    <location>
        <begin position="184"/>
        <end position="205"/>
    </location>
</feature>
<keyword evidence="6" id="KW-0732">Signal</keyword>
<dbReference type="GO" id="GO:0046872">
    <property type="term" value="F:metal ion binding"/>
    <property type="evidence" value="ECO:0007669"/>
    <property type="project" value="UniProtKB-KW"/>
</dbReference>
<organism evidence="8 9">
    <name type="scientific">Humisphaera borealis</name>
    <dbReference type="NCBI Taxonomy" id="2807512"/>
    <lineage>
        <taxon>Bacteria</taxon>
        <taxon>Pseudomonadati</taxon>
        <taxon>Planctomycetota</taxon>
        <taxon>Phycisphaerae</taxon>
        <taxon>Tepidisphaerales</taxon>
        <taxon>Tepidisphaeraceae</taxon>
        <taxon>Humisphaera</taxon>
    </lineage>
</organism>
<evidence type="ECO:0000256" key="5">
    <source>
        <dbReference type="SAM" id="MobiDB-lite"/>
    </source>
</evidence>
<proteinExistence type="inferred from homology"/>
<dbReference type="EMBL" id="CP063458">
    <property type="protein sequence ID" value="QOV91114.1"/>
    <property type="molecule type" value="Genomic_DNA"/>
</dbReference>
<accession>A0A7M2X0D0</accession>
<feature type="signal peptide" evidence="6">
    <location>
        <begin position="1"/>
        <end position="24"/>
    </location>
</feature>
<keyword evidence="3" id="KW-0378">Hydrolase</keyword>
<dbReference type="InterPro" id="IPR050738">
    <property type="entry name" value="Sulfatase"/>
</dbReference>
<feature type="region of interest" description="Disordered" evidence="5">
    <location>
        <begin position="161"/>
        <end position="211"/>
    </location>
</feature>
<dbReference type="SUPFAM" id="SSF53649">
    <property type="entry name" value="Alkaline phosphatase-like"/>
    <property type="match status" value="1"/>
</dbReference>
<protein>
    <submittedName>
        <fullName evidence="8">Sulfatase</fullName>
    </submittedName>
</protein>